<dbReference type="EMBL" id="BAAAPY010000002">
    <property type="protein sequence ID" value="GAA2073381.1"/>
    <property type="molecule type" value="Genomic_DNA"/>
</dbReference>
<keyword evidence="3" id="KW-0804">Transcription</keyword>
<dbReference type="InterPro" id="IPR018060">
    <property type="entry name" value="HTH_AraC"/>
</dbReference>
<gene>
    <name evidence="5" type="ORF">GCM10009821_09580</name>
</gene>
<dbReference type="Pfam" id="PF12833">
    <property type="entry name" value="HTH_18"/>
    <property type="match status" value="1"/>
</dbReference>
<dbReference type="PROSITE" id="PS00041">
    <property type="entry name" value="HTH_ARAC_FAMILY_1"/>
    <property type="match status" value="1"/>
</dbReference>
<evidence type="ECO:0000256" key="3">
    <source>
        <dbReference type="ARBA" id="ARBA00023163"/>
    </source>
</evidence>
<feature type="domain" description="HTH araC/xylS-type" evidence="4">
    <location>
        <begin position="206"/>
        <end position="307"/>
    </location>
</feature>
<dbReference type="PANTHER" id="PTHR46796:SF6">
    <property type="entry name" value="ARAC SUBFAMILY"/>
    <property type="match status" value="1"/>
</dbReference>
<dbReference type="SUPFAM" id="SSF46689">
    <property type="entry name" value="Homeodomain-like"/>
    <property type="match status" value="1"/>
</dbReference>
<accession>A0ABN2VUX9</accession>
<dbReference type="Proteomes" id="UP001501480">
    <property type="component" value="Unassembled WGS sequence"/>
</dbReference>
<dbReference type="RefSeq" id="WP_344325148.1">
    <property type="nucleotide sequence ID" value="NZ_BAAAPY010000002.1"/>
</dbReference>
<dbReference type="Gene3D" id="1.10.10.60">
    <property type="entry name" value="Homeodomain-like"/>
    <property type="match status" value="1"/>
</dbReference>
<name>A0ABN2VUX9_9ACTN</name>
<dbReference type="SMART" id="SM00342">
    <property type="entry name" value="HTH_ARAC"/>
    <property type="match status" value="1"/>
</dbReference>
<evidence type="ECO:0000256" key="2">
    <source>
        <dbReference type="ARBA" id="ARBA00023125"/>
    </source>
</evidence>
<proteinExistence type="predicted"/>
<evidence type="ECO:0000313" key="5">
    <source>
        <dbReference type="EMBL" id="GAA2073381.1"/>
    </source>
</evidence>
<dbReference type="PANTHER" id="PTHR46796">
    <property type="entry name" value="HTH-TYPE TRANSCRIPTIONAL ACTIVATOR RHAS-RELATED"/>
    <property type="match status" value="1"/>
</dbReference>
<dbReference type="PROSITE" id="PS01124">
    <property type="entry name" value="HTH_ARAC_FAMILY_2"/>
    <property type="match status" value="1"/>
</dbReference>
<keyword evidence="1" id="KW-0805">Transcription regulation</keyword>
<dbReference type="InterPro" id="IPR009057">
    <property type="entry name" value="Homeodomain-like_sf"/>
</dbReference>
<dbReference type="Pfam" id="PF14525">
    <property type="entry name" value="AraC_binding_2"/>
    <property type="match status" value="1"/>
</dbReference>
<evidence type="ECO:0000259" key="4">
    <source>
        <dbReference type="PROSITE" id="PS01124"/>
    </source>
</evidence>
<organism evidence="5 6">
    <name type="scientific">Aeromicrobium halocynthiae</name>
    <dbReference type="NCBI Taxonomy" id="560557"/>
    <lineage>
        <taxon>Bacteria</taxon>
        <taxon>Bacillati</taxon>
        <taxon>Actinomycetota</taxon>
        <taxon>Actinomycetes</taxon>
        <taxon>Propionibacteriales</taxon>
        <taxon>Nocardioidaceae</taxon>
        <taxon>Aeromicrobium</taxon>
    </lineage>
</organism>
<comment type="caution">
    <text evidence="5">The sequence shown here is derived from an EMBL/GenBank/DDBJ whole genome shotgun (WGS) entry which is preliminary data.</text>
</comment>
<dbReference type="InterPro" id="IPR035418">
    <property type="entry name" value="AraC-bd_2"/>
</dbReference>
<sequence length="307" mass="33067">MDGSQVAGVDTSRLAVRERFDRWREHVRDNHGGLELVDHDPNDFHGATTVQRSRALQLVEFTSDAITYERRPSAARRDGDVTLRVLVPRAGRFRVEAADQRVVLAPGAAAMVSMAAPFSISHGRGARAWVVSIPVSRWTWPHDPRVPNVLDLRAGLGSVTAAVLRQVAVKRAALSAEEFGAAAESLADLLVRSFVASADPVHPVARSAGDVVREQSDDPGLTPASLAERMGWSLRLVQTVAQKAGTTPSAMIREARLERARARLEDPALDHLGVADVAYASGFGSISAFNAAFKTAYGSAPGDVRRR</sequence>
<protein>
    <recommendedName>
        <fullName evidence="4">HTH araC/xylS-type domain-containing protein</fullName>
    </recommendedName>
</protein>
<dbReference type="InterPro" id="IPR018062">
    <property type="entry name" value="HTH_AraC-typ_CS"/>
</dbReference>
<evidence type="ECO:0000313" key="6">
    <source>
        <dbReference type="Proteomes" id="UP001501480"/>
    </source>
</evidence>
<dbReference type="InterPro" id="IPR050204">
    <property type="entry name" value="AraC_XylS_family_regulators"/>
</dbReference>
<reference evidence="5 6" key="1">
    <citation type="journal article" date="2019" name="Int. J. Syst. Evol. Microbiol.">
        <title>The Global Catalogue of Microorganisms (GCM) 10K type strain sequencing project: providing services to taxonomists for standard genome sequencing and annotation.</title>
        <authorList>
            <consortium name="The Broad Institute Genomics Platform"/>
            <consortium name="The Broad Institute Genome Sequencing Center for Infectious Disease"/>
            <person name="Wu L."/>
            <person name="Ma J."/>
        </authorList>
    </citation>
    <scope>NUCLEOTIDE SEQUENCE [LARGE SCALE GENOMIC DNA]</scope>
    <source>
        <strain evidence="5 6">JCM 15749</strain>
    </source>
</reference>
<keyword evidence="6" id="KW-1185">Reference proteome</keyword>
<evidence type="ECO:0000256" key="1">
    <source>
        <dbReference type="ARBA" id="ARBA00023015"/>
    </source>
</evidence>
<keyword evidence="2" id="KW-0238">DNA-binding</keyword>